<dbReference type="EMBL" id="CP043329">
    <property type="protein sequence ID" value="QEK51837.1"/>
    <property type="molecule type" value="Genomic_DNA"/>
</dbReference>
<feature type="domain" description="Organic solvent tolerance-like N-terminal" evidence="3">
    <location>
        <begin position="23"/>
        <end position="178"/>
    </location>
</feature>
<evidence type="ECO:0000256" key="2">
    <source>
        <dbReference type="SAM" id="SignalP"/>
    </source>
</evidence>
<dbReference type="KEGG" id="pej:FYC62_09410"/>
<evidence type="ECO:0000313" key="5">
    <source>
        <dbReference type="Proteomes" id="UP000323653"/>
    </source>
</evidence>
<dbReference type="RefSeq" id="WP_149074744.1">
    <property type="nucleotide sequence ID" value="NZ_CP043329.1"/>
</dbReference>
<dbReference type="Proteomes" id="UP000323653">
    <property type="component" value="Chromosome"/>
</dbReference>
<feature type="compositionally biased region" description="Basic and acidic residues" evidence="1">
    <location>
        <begin position="634"/>
        <end position="647"/>
    </location>
</feature>
<proteinExistence type="predicted"/>
<feature type="chain" id="PRO_5022821805" description="Organic solvent tolerance-like N-terminal domain-containing protein" evidence="2">
    <location>
        <begin position="20"/>
        <end position="702"/>
    </location>
</feature>
<reference evidence="4 5" key="1">
    <citation type="submission" date="2019-08" db="EMBL/GenBank/DDBJ databases">
        <title>Pedobacter sp. nov., isolated from Han river, South Korea.</title>
        <authorList>
            <person name="Lee D.-H."/>
            <person name="Kim Y.-S."/>
            <person name="Hwang E.-M."/>
            <person name="Le Tran T.C."/>
            <person name="Cha C.-J."/>
        </authorList>
    </citation>
    <scope>NUCLEOTIDE SEQUENCE [LARGE SCALE GENOMIC DNA]</scope>
    <source>
        <strain evidence="4 5">CJ43</strain>
    </source>
</reference>
<gene>
    <name evidence="4" type="ORF">FYC62_09410</name>
</gene>
<evidence type="ECO:0000256" key="1">
    <source>
        <dbReference type="SAM" id="MobiDB-lite"/>
    </source>
</evidence>
<dbReference type="Pfam" id="PF13100">
    <property type="entry name" value="OstA_2"/>
    <property type="match status" value="1"/>
</dbReference>
<evidence type="ECO:0000313" key="4">
    <source>
        <dbReference type="EMBL" id="QEK51837.1"/>
    </source>
</evidence>
<keyword evidence="5" id="KW-1185">Reference proteome</keyword>
<feature type="compositionally biased region" description="Low complexity" evidence="1">
    <location>
        <begin position="677"/>
        <end position="693"/>
    </location>
</feature>
<protein>
    <recommendedName>
        <fullName evidence="3">Organic solvent tolerance-like N-terminal domain-containing protein</fullName>
    </recommendedName>
</protein>
<keyword evidence="2" id="KW-0732">Signal</keyword>
<dbReference type="Gene3D" id="2.60.450.10">
    <property type="entry name" value="Lipopolysaccharide (LPS) transport protein A like domain"/>
    <property type="match status" value="2"/>
</dbReference>
<feature type="region of interest" description="Disordered" evidence="1">
    <location>
        <begin position="630"/>
        <end position="702"/>
    </location>
</feature>
<sequence>MKKYSLLLFILVLVQMVQAQKITRVELLQSQSFIGMKRNGQNIQKVIRPVFQQDNATLICDSAYFYIEKNSFDAFGHVHINQADTVNIFADLLNYNGNTKMAVLTNNVRMVDRGSVLTTNNLTYNMASKVGTYTNGGKIVNGDNTLTSTNGYYFSSSSDAYFRYNVRVKTPEVLIKSDTLRYNSLSKIAYFYGPTHIYGKDDTLYTENGQYNTATEQAAFGKRNLYTQNSKSLKGDSLFYDGKVGYGRAVKNILFVDTAQKVELRGDLGNYLKKDESITVTQNAYIVFVTEKDSVSKDSIWMSADTLYSKVYMKKELYAIQKAKALAALADSLAADSTKASLDSAALTLPKQEGLNPADSLVIDTLKENSLVILEDTPKQPAIVKAAEDEKTPKRTRKRKNKSNEAPVQEIATQSKAPVEEQNLMPPKVDSVLIKANLRKQFVIDSIRKDSIYALESDTTKIRVVSAWRKVRVFKSDLQARSDSAFFSYGDSTLRIFQAPMVWAQGSQISADTMYLQMVNKKMDNMDMIRNAIVVNTEQDSAYFNQVAGKIMKGYFVNEQLDRVFVDGNAESIYFPKDSTAYNSMSRTLAARMRINFTNDSLMSITFIRKPEMTYYPIEDVTEELKTLPNFSWKPKDRPKSKDEIIAKKAVKKATSKKPTPKASTSKSKTASKAKPKAAPTVKKENAPPAKQEAPPKKISSQ</sequence>
<feature type="region of interest" description="Disordered" evidence="1">
    <location>
        <begin position="387"/>
        <end position="412"/>
    </location>
</feature>
<feature type="signal peptide" evidence="2">
    <location>
        <begin position="1"/>
        <end position="19"/>
    </location>
</feature>
<name>A0A5C0VIB8_9SPHI</name>
<accession>A0A5C0VIB8</accession>
<evidence type="ECO:0000259" key="3">
    <source>
        <dbReference type="Pfam" id="PF13100"/>
    </source>
</evidence>
<dbReference type="AlphaFoldDB" id="A0A5C0VIB8"/>
<feature type="compositionally biased region" description="Basic residues" evidence="1">
    <location>
        <begin position="649"/>
        <end position="660"/>
    </location>
</feature>
<organism evidence="4 5">
    <name type="scientific">Pedobacter aquae</name>
    <dbReference type="NCBI Taxonomy" id="2605747"/>
    <lineage>
        <taxon>Bacteria</taxon>
        <taxon>Pseudomonadati</taxon>
        <taxon>Bacteroidota</taxon>
        <taxon>Sphingobacteriia</taxon>
        <taxon>Sphingobacteriales</taxon>
        <taxon>Sphingobacteriaceae</taxon>
        <taxon>Pedobacter</taxon>
    </lineage>
</organism>
<dbReference type="InterPro" id="IPR005653">
    <property type="entry name" value="OstA-like_N"/>
</dbReference>